<name>A0A0B7B7Z0_9EUPU</name>
<dbReference type="EMBL" id="HACG01042268">
    <property type="protein sequence ID" value="CEK89133.1"/>
    <property type="molecule type" value="Transcribed_RNA"/>
</dbReference>
<dbReference type="AlphaFoldDB" id="A0A0B7B7Z0"/>
<evidence type="ECO:0000313" key="1">
    <source>
        <dbReference type="EMBL" id="CEK89133.1"/>
    </source>
</evidence>
<sequence length="79" mass="9213">EHVSNLHSKQRIGIEFLVAEKETVGKFPKRLCDVYGSLAVDRSIVSRWVQRIKDSWSRNKELMICHAVIVLPQPPTREW</sequence>
<organism evidence="1">
    <name type="scientific">Arion vulgaris</name>
    <dbReference type="NCBI Taxonomy" id="1028688"/>
    <lineage>
        <taxon>Eukaryota</taxon>
        <taxon>Metazoa</taxon>
        <taxon>Spiralia</taxon>
        <taxon>Lophotrochozoa</taxon>
        <taxon>Mollusca</taxon>
        <taxon>Gastropoda</taxon>
        <taxon>Heterobranchia</taxon>
        <taxon>Euthyneura</taxon>
        <taxon>Panpulmonata</taxon>
        <taxon>Eupulmonata</taxon>
        <taxon>Stylommatophora</taxon>
        <taxon>Helicina</taxon>
        <taxon>Arionoidea</taxon>
        <taxon>Arionidae</taxon>
        <taxon>Arion</taxon>
    </lineage>
</organism>
<accession>A0A0B7B7Z0</accession>
<evidence type="ECO:0008006" key="2">
    <source>
        <dbReference type="Google" id="ProtNLM"/>
    </source>
</evidence>
<reference evidence="1" key="1">
    <citation type="submission" date="2014-12" db="EMBL/GenBank/DDBJ databases">
        <title>Insight into the proteome of Arion vulgaris.</title>
        <authorList>
            <person name="Aradska J."/>
            <person name="Bulat T."/>
            <person name="Smidak R."/>
            <person name="Sarate P."/>
            <person name="Gangsoo J."/>
            <person name="Sialana F."/>
            <person name="Bilban M."/>
            <person name="Lubec G."/>
        </authorList>
    </citation>
    <scope>NUCLEOTIDE SEQUENCE</scope>
    <source>
        <tissue evidence="1">Skin</tissue>
    </source>
</reference>
<protein>
    <recommendedName>
        <fullName evidence="2">Mos1 transposase HTH domain-containing protein</fullName>
    </recommendedName>
</protein>
<gene>
    <name evidence="1" type="primary">ORF169188</name>
</gene>
<proteinExistence type="predicted"/>
<feature type="non-terminal residue" evidence="1">
    <location>
        <position position="1"/>
    </location>
</feature>